<accession>A0A6J5NGK7</accession>
<name>A0A6J5NGK7_9CAUD</name>
<reference evidence="1" key="1">
    <citation type="submission" date="2020-04" db="EMBL/GenBank/DDBJ databases">
        <authorList>
            <person name="Chiriac C."/>
            <person name="Salcher M."/>
            <person name="Ghai R."/>
            <person name="Kavagutti S V."/>
        </authorList>
    </citation>
    <scope>NUCLEOTIDE SEQUENCE</scope>
</reference>
<sequence length="64" mass="7638">MDRLEMYYRWLTMRVYVRNRGHSIEVEAERADGSSIVKICLSLEEAKAYVAELRKEGNREKCQR</sequence>
<organism evidence="1">
    <name type="scientific">uncultured Caudovirales phage</name>
    <dbReference type="NCBI Taxonomy" id="2100421"/>
    <lineage>
        <taxon>Viruses</taxon>
        <taxon>Duplodnaviria</taxon>
        <taxon>Heunggongvirae</taxon>
        <taxon>Uroviricota</taxon>
        <taxon>Caudoviricetes</taxon>
        <taxon>Peduoviridae</taxon>
        <taxon>Maltschvirus</taxon>
        <taxon>Maltschvirus maltsch</taxon>
    </lineage>
</organism>
<dbReference type="EMBL" id="LR796678">
    <property type="protein sequence ID" value="CAB4158900.1"/>
    <property type="molecule type" value="Genomic_DNA"/>
</dbReference>
<evidence type="ECO:0000313" key="1">
    <source>
        <dbReference type="EMBL" id="CAB4158900.1"/>
    </source>
</evidence>
<proteinExistence type="predicted"/>
<gene>
    <name evidence="1" type="ORF">UFOVP698_41</name>
</gene>
<protein>
    <submittedName>
        <fullName evidence="1">Uncharacterized protein</fullName>
    </submittedName>
</protein>